<feature type="chain" id="PRO_5046635877" evidence="1">
    <location>
        <begin position="24"/>
        <end position="190"/>
    </location>
</feature>
<evidence type="ECO:0000313" key="3">
    <source>
        <dbReference type="Proteomes" id="UP001596422"/>
    </source>
</evidence>
<accession>A0ABW1ZUG4</accession>
<organism evidence="2 3">
    <name type="scientific">Marinobacterium aestuariivivens</name>
    <dbReference type="NCBI Taxonomy" id="1698799"/>
    <lineage>
        <taxon>Bacteria</taxon>
        <taxon>Pseudomonadati</taxon>
        <taxon>Pseudomonadota</taxon>
        <taxon>Gammaproteobacteria</taxon>
        <taxon>Oceanospirillales</taxon>
        <taxon>Oceanospirillaceae</taxon>
        <taxon>Marinobacterium</taxon>
    </lineage>
</organism>
<dbReference type="EMBL" id="JBHSWE010000001">
    <property type="protein sequence ID" value="MFC6668974.1"/>
    <property type="molecule type" value="Genomic_DNA"/>
</dbReference>
<proteinExistence type="predicted"/>
<keyword evidence="3" id="KW-1185">Reference proteome</keyword>
<keyword evidence="1" id="KW-0732">Signal</keyword>
<protein>
    <submittedName>
        <fullName evidence="2">Uncharacterized protein</fullName>
    </submittedName>
</protein>
<dbReference type="Proteomes" id="UP001596422">
    <property type="component" value="Unassembled WGS sequence"/>
</dbReference>
<gene>
    <name evidence="2" type="ORF">ACFQDL_01770</name>
</gene>
<dbReference type="RefSeq" id="WP_379907524.1">
    <property type="nucleotide sequence ID" value="NZ_JBHSWE010000001.1"/>
</dbReference>
<feature type="signal peptide" evidence="1">
    <location>
        <begin position="1"/>
        <end position="23"/>
    </location>
</feature>
<evidence type="ECO:0000313" key="2">
    <source>
        <dbReference type="EMBL" id="MFC6668974.1"/>
    </source>
</evidence>
<sequence length="190" mass="21315">MRRIDFATLILAPLLAYGQAVVAAPEDSSPTSDGVSSEWTGYVSLDTRLFFHSPVHSGQDDQNLSAAFQPEYYRNWDDGAQTFVFTPYWRLDANDDERTHADLRELFWRMESEALVFRAGVDIVFWGVAESRHLVDIINQTDLVENIDGEDKLGQPMLNLDYLGVGHLAGLRAALFQGAHLPGKRRSSAQ</sequence>
<evidence type="ECO:0000256" key="1">
    <source>
        <dbReference type="SAM" id="SignalP"/>
    </source>
</evidence>
<name>A0ABW1ZUG4_9GAMM</name>
<comment type="caution">
    <text evidence="2">The sequence shown here is derived from an EMBL/GenBank/DDBJ whole genome shotgun (WGS) entry which is preliminary data.</text>
</comment>
<reference evidence="3" key="1">
    <citation type="journal article" date="2019" name="Int. J. Syst. Evol. Microbiol.">
        <title>The Global Catalogue of Microorganisms (GCM) 10K type strain sequencing project: providing services to taxonomists for standard genome sequencing and annotation.</title>
        <authorList>
            <consortium name="The Broad Institute Genomics Platform"/>
            <consortium name="The Broad Institute Genome Sequencing Center for Infectious Disease"/>
            <person name="Wu L."/>
            <person name="Ma J."/>
        </authorList>
    </citation>
    <scope>NUCLEOTIDE SEQUENCE [LARGE SCALE GENOMIC DNA]</scope>
    <source>
        <strain evidence="3">NBRC 111756</strain>
    </source>
</reference>